<keyword evidence="1" id="KW-0812">Transmembrane</keyword>
<dbReference type="EMBL" id="CP071706">
    <property type="protein sequence ID" value="QWE81336.1"/>
    <property type="molecule type" value="Genomic_DNA"/>
</dbReference>
<reference evidence="2 3" key="2">
    <citation type="journal article" date="2016" name="Front. Microbiol.">
        <title>When Genome-Based Approach Meets the 'Old but Good': Revealing Genes Involved in the Antibacterial Activity of Pseudomonas sp. P482 against Soft Rot Pathogens.</title>
        <authorList>
            <person name="Krzyzanowska D.M."/>
            <person name="Ossowicki A."/>
            <person name="Rajewska M."/>
            <person name="Maciag T."/>
            <person name="Jablonska M."/>
            <person name="Obuchowski M."/>
            <person name="Heeb S."/>
            <person name="Jafra S."/>
        </authorList>
    </citation>
    <scope>NUCLEOTIDE SEQUENCE [LARGE SCALE GENOMIC DNA]</scope>
    <source>
        <strain evidence="2 3">P482</strain>
    </source>
</reference>
<dbReference type="KEGG" id="pdw:BV82_16770"/>
<proteinExistence type="predicted"/>
<accession>A0AAQ0DPL8</accession>
<evidence type="ECO:0000256" key="1">
    <source>
        <dbReference type="SAM" id="Phobius"/>
    </source>
</evidence>
<dbReference type="AlphaFoldDB" id="A0AAQ0DPL8"/>
<reference evidence="2 3" key="1">
    <citation type="journal article" date="2014" name="Genome Announc.">
        <title>Genome Sequence of Pseudomonas sp. Strain P482, a Tomato Rhizosphere Isolate with Broad-Spectrum Antimicrobial Activity.</title>
        <authorList>
            <person name="Krzyzanowska D.M."/>
            <person name="Ossowicki A."/>
            <person name="Jafra S."/>
        </authorList>
    </citation>
    <scope>NUCLEOTIDE SEQUENCE [LARGE SCALE GENOMIC DNA]</scope>
    <source>
        <strain evidence="2 3">P482</strain>
    </source>
</reference>
<dbReference type="RefSeq" id="WP_010224038.1">
    <property type="nucleotide sequence ID" value="NZ_CATKPL010000033.1"/>
</dbReference>
<evidence type="ECO:0000313" key="2">
    <source>
        <dbReference type="EMBL" id="QWE81336.1"/>
    </source>
</evidence>
<dbReference type="GeneID" id="98283955"/>
<keyword evidence="1" id="KW-1133">Transmembrane helix</keyword>
<keyword evidence="1" id="KW-0472">Membrane</keyword>
<protein>
    <submittedName>
        <fullName evidence="2">Uncharacterized protein</fullName>
    </submittedName>
</protein>
<name>A0AAQ0DPL8_9PSED</name>
<gene>
    <name evidence="2" type="ORF">BV82_16770</name>
</gene>
<organism evidence="2 3">
    <name type="scientific">Pseudomonas donghuensis</name>
    <dbReference type="NCBI Taxonomy" id="1163398"/>
    <lineage>
        <taxon>Bacteria</taxon>
        <taxon>Pseudomonadati</taxon>
        <taxon>Pseudomonadota</taxon>
        <taxon>Gammaproteobacteria</taxon>
        <taxon>Pseudomonadales</taxon>
        <taxon>Pseudomonadaceae</taxon>
        <taxon>Pseudomonas</taxon>
    </lineage>
</organism>
<sequence>MISIDSWPLGIKIIFGLSPFLVGLTGLMMSAYIACSRDFLVLISAIQSNPWFESQKRSQGTSSFTSRWNLVYSAAGVLICPHLHIRRGLLDAEEFRRFPLPLKRRMLWSVWLTVIGFVWLMIGAGLVQASKY</sequence>
<keyword evidence="3" id="KW-1185">Reference proteome</keyword>
<evidence type="ECO:0000313" key="3">
    <source>
        <dbReference type="Proteomes" id="UP000027121"/>
    </source>
</evidence>
<feature type="transmembrane region" description="Helical" evidence="1">
    <location>
        <begin position="12"/>
        <end position="34"/>
    </location>
</feature>
<dbReference type="Proteomes" id="UP000027121">
    <property type="component" value="Chromosome"/>
</dbReference>
<feature type="transmembrane region" description="Helical" evidence="1">
    <location>
        <begin position="106"/>
        <end position="127"/>
    </location>
</feature>